<keyword evidence="2" id="KW-1185">Reference proteome</keyword>
<sequence length="289" mass="32067">MLMPFTKTYIVSPSFTISPKALQLGDILVGPLSPNLDPINHRCRQPIDPENLKEVAVWEAFSSTRGELLRGRLGLWTTLLATVGSPVGMNFGLLLERDAKDVITAPELQTHEFIVTDEYVAKVLAQDAVKSYLGRRNYRVPVYMVNGVKIAKGGGSVNVDRPATVDAQASITAPQQLVEVKPFFQALRTRVAVCAFTSKTDFVLAFRVERIVFKNGLVKDHQLSVAGATMLDGHEGVKDFEVVAPHFYKDGDLSWPEAVKQADEDEVAIFKFEDETSKIIWLSTDEEEE</sequence>
<proteinExistence type="predicted"/>
<evidence type="ECO:0000313" key="1">
    <source>
        <dbReference type="EMBL" id="KJZ73710.1"/>
    </source>
</evidence>
<reference evidence="1 2" key="1">
    <citation type="journal article" date="2014" name="Genome Biol. Evol.">
        <title>Comparative genomics and transcriptomics analyses reveal divergent lifestyle features of nematode endoparasitic fungus Hirsutella minnesotensis.</title>
        <authorList>
            <person name="Lai Y."/>
            <person name="Liu K."/>
            <person name="Zhang X."/>
            <person name="Zhang X."/>
            <person name="Li K."/>
            <person name="Wang N."/>
            <person name="Shu C."/>
            <person name="Wu Y."/>
            <person name="Wang C."/>
            <person name="Bushley K.E."/>
            <person name="Xiang M."/>
            <person name="Liu X."/>
        </authorList>
    </citation>
    <scope>NUCLEOTIDE SEQUENCE [LARGE SCALE GENOMIC DNA]</scope>
    <source>
        <strain evidence="1 2">3608</strain>
    </source>
</reference>
<dbReference type="OrthoDB" id="4500473at2759"/>
<dbReference type="Proteomes" id="UP000054481">
    <property type="component" value="Unassembled WGS sequence"/>
</dbReference>
<gene>
    <name evidence="1" type="ORF">HIM_06828</name>
</gene>
<dbReference type="AlphaFoldDB" id="A0A0F7ZNG5"/>
<accession>A0A0F7ZNG5</accession>
<evidence type="ECO:0000313" key="2">
    <source>
        <dbReference type="Proteomes" id="UP000054481"/>
    </source>
</evidence>
<protein>
    <submittedName>
        <fullName evidence="1">Uncharacterized protein</fullName>
    </submittedName>
</protein>
<organism evidence="1 2">
    <name type="scientific">Hirsutella minnesotensis 3608</name>
    <dbReference type="NCBI Taxonomy" id="1043627"/>
    <lineage>
        <taxon>Eukaryota</taxon>
        <taxon>Fungi</taxon>
        <taxon>Dikarya</taxon>
        <taxon>Ascomycota</taxon>
        <taxon>Pezizomycotina</taxon>
        <taxon>Sordariomycetes</taxon>
        <taxon>Hypocreomycetidae</taxon>
        <taxon>Hypocreales</taxon>
        <taxon>Ophiocordycipitaceae</taxon>
        <taxon>Hirsutella</taxon>
    </lineage>
</organism>
<name>A0A0F7ZNG5_9HYPO</name>
<dbReference type="EMBL" id="KQ030532">
    <property type="protein sequence ID" value="KJZ73710.1"/>
    <property type="molecule type" value="Genomic_DNA"/>
</dbReference>